<keyword evidence="3" id="KW-0472">Membrane</keyword>
<keyword evidence="1" id="KW-1003">Cell membrane</keyword>
<dbReference type="AlphaFoldDB" id="A0A5C4T3L6"/>
<dbReference type="InterPro" id="IPR050490">
    <property type="entry name" value="Bact_solute-bd_prot1"/>
</dbReference>
<evidence type="ECO:0000256" key="2">
    <source>
        <dbReference type="ARBA" id="ARBA00022729"/>
    </source>
</evidence>
<dbReference type="Gene3D" id="3.40.190.10">
    <property type="entry name" value="Periplasmic binding protein-like II"/>
    <property type="match status" value="1"/>
</dbReference>
<dbReference type="EMBL" id="VDCQ01000052">
    <property type="protein sequence ID" value="TNJ62867.1"/>
    <property type="molecule type" value="Genomic_DNA"/>
</dbReference>
<keyword evidence="5" id="KW-0449">Lipoprotein</keyword>
<name>A0A5C4T3L6_9BACL</name>
<dbReference type="InterPro" id="IPR006059">
    <property type="entry name" value="SBP"/>
</dbReference>
<evidence type="ECO:0000313" key="7">
    <source>
        <dbReference type="Proteomes" id="UP000307943"/>
    </source>
</evidence>
<dbReference type="Pfam" id="PF01547">
    <property type="entry name" value="SBP_bac_1"/>
    <property type="match status" value="1"/>
</dbReference>
<evidence type="ECO:0000256" key="3">
    <source>
        <dbReference type="ARBA" id="ARBA00023136"/>
    </source>
</evidence>
<evidence type="ECO:0000256" key="1">
    <source>
        <dbReference type="ARBA" id="ARBA00022475"/>
    </source>
</evidence>
<keyword evidence="2" id="KW-0732">Signal</keyword>
<accession>A0A5C4T3L6</accession>
<evidence type="ECO:0000256" key="5">
    <source>
        <dbReference type="ARBA" id="ARBA00023288"/>
    </source>
</evidence>
<protein>
    <submittedName>
        <fullName evidence="6">Extracellular solute-binding protein</fullName>
    </submittedName>
</protein>
<sequence length="467" mass="51576">MRGLWKSAASKGSYGLSGKQMTIGGIGMKRKKGYVGGMALLLSFALLAAGCGKSGESAEKGATGTKEGDAAVKVSDAPVTLTAAIDSVIIDSALETLIKDNLKKKHPNITLNIIQPTKGSTLDELIATGTVPDIVFTYSGKLTAYQEKGILYDMTELLKTHKFDLNRFEPQMITDTKVGSSNGELYGIPYSRNFHAFYYNKDIFDKFGVPYPQDGMNWNQILELAKKVTRNEGGTQYRGVDPGSGLSWIYQPLGIEADDFKTGKATLNNDKWKQVFELVKTMFTIPGNEPQGNAIDNFLKEKRLAMIMYTNMFSQLEIPTKEGFNWDVAQYPSYPERPNIYGNASVNIMTITQQSKHKEQALQVIAAATSDEVQLESSRQGRISPLLKPEIQAEFGKNLDILKGKNIQSIFKSKPVPYPNSSPYRSKSEAIAKKYFNDYLAGTIDINTALTKGEEEINKMLQAEKAK</sequence>
<reference evidence="6 7" key="1">
    <citation type="submission" date="2019-05" db="EMBL/GenBank/DDBJ databases">
        <title>We sequenced the genome of Paenibacillus hemerocallicola KCTC 33185 for further insight into its adaptation and study the phylogeny of Paenibacillus.</title>
        <authorList>
            <person name="Narsing Rao M.P."/>
        </authorList>
    </citation>
    <scope>NUCLEOTIDE SEQUENCE [LARGE SCALE GENOMIC DNA]</scope>
    <source>
        <strain evidence="6 7">KCTC 33185</strain>
    </source>
</reference>
<evidence type="ECO:0000256" key="4">
    <source>
        <dbReference type="ARBA" id="ARBA00023139"/>
    </source>
</evidence>
<gene>
    <name evidence="6" type="ORF">FE784_28640</name>
</gene>
<dbReference type="PANTHER" id="PTHR43649:SF33">
    <property type="entry name" value="POLYGALACTURONAN_RHAMNOGALACTURONAN-BINDING PROTEIN YTCQ"/>
    <property type="match status" value="1"/>
</dbReference>
<comment type="caution">
    <text evidence="6">The sequence shown here is derived from an EMBL/GenBank/DDBJ whole genome shotgun (WGS) entry which is preliminary data.</text>
</comment>
<keyword evidence="4" id="KW-0564">Palmitate</keyword>
<dbReference type="Proteomes" id="UP000307943">
    <property type="component" value="Unassembled WGS sequence"/>
</dbReference>
<keyword evidence="7" id="KW-1185">Reference proteome</keyword>
<organism evidence="6 7">
    <name type="scientific">Paenibacillus hemerocallicola</name>
    <dbReference type="NCBI Taxonomy" id="1172614"/>
    <lineage>
        <taxon>Bacteria</taxon>
        <taxon>Bacillati</taxon>
        <taxon>Bacillota</taxon>
        <taxon>Bacilli</taxon>
        <taxon>Bacillales</taxon>
        <taxon>Paenibacillaceae</taxon>
        <taxon>Paenibacillus</taxon>
    </lineage>
</organism>
<evidence type="ECO:0000313" key="6">
    <source>
        <dbReference type="EMBL" id="TNJ62867.1"/>
    </source>
</evidence>
<dbReference type="SUPFAM" id="SSF53850">
    <property type="entry name" value="Periplasmic binding protein-like II"/>
    <property type="match status" value="1"/>
</dbReference>
<proteinExistence type="predicted"/>
<dbReference type="OrthoDB" id="3928382at2"/>
<dbReference type="PANTHER" id="PTHR43649">
    <property type="entry name" value="ARABINOSE-BINDING PROTEIN-RELATED"/>
    <property type="match status" value="1"/>
</dbReference>